<accession>A0A6H1ZH81</accession>
<organism evidence="2">
    <name type="scientific">viral metagenome</name>
    <dbReference type="NCBI Taxonomy" id="1070528"/>
    <lineage>
        <taxon>unclassified sequences</taxon>
        <taxon>metagenomes</taxon>
        <taxon>organismal metagenomes</taxon>
    </lineage>
</organism>
<evidence type="ECO:0000313" key="5">
    <source>
        <dbReference type="EMBL" id="QJH96879.1"/>
    </source>
</evidence>
<evidence type="ECO:0000313" key="2">
    <source>
        <dbReference type="EMBL" id="QJA46832.1"/>
    </source>
</evidence>
<name>A0A6H1ZH81_9ZZZZ</name>
<evidence type="ECO:0000313" key="3">
    <source>
        <dbReference type="EMBL" id="QJA74609.1"/>
    </source>
</evidence>
<protein>
    <submittedName>
        <fullName evidence="2">Uncharacterized protein</fullName>
    </submittedName>
</protein>
<feature type="compositionally biased region" description="Basic and acidic residues" evidence="1">
    <location>
        <begin position="7"/>
        <end position="22"/>
    </location>
</feature>
<reference evidence="2" key="1">
    <citation type="submission" date="2020-03" db="EMBL/GenBank/DDBJ databases">
        <title>The deep terrestrial virosphere.</title>
        <authorList>
            <person name="Holmfeldt K."/>
            <person name="Nilsson E."/>
            <person name="Simone D."/>
            <person name="Lopez-Fernandez M."/>
            <person name="Wu X."/>
            <person name="de Brujin I."/>
            <person name="Lundin D."/>
            <person name="Andersson A."/>
            <person name="Bertilsson S."/>
            <person name="Dopson M."/>
        </authorList>
    </citation>
    <scope>NUCLEOTIDE SEQUENCE</scope>
    <source>
        <strain evidence="3">MM415A01959</strain>
        <strain evidence="4">MM415B02182</strain>
        <strain evidence="2">TM448A00527</strain>
        <strain evidence="5">TM448B00869</strain>
    </source>
</reference>
<gene>
    <name evidence="3" type="ORF">MM415A01959_0008</name>
    <name evidence="4" type="ORF">MM415B02182_0009</name>
    <name evidence="2" type="ORF">TM448A00527_0038</name>
    <name evidence="5" type="ORF">TM448B00869_0005</name>
</gene>
<evidence type="ECO:0000256" key="1">
    <source>
        <dbReference type="SAM" id="MobiDB-lite"/>
    </source>
</evidence>
<proteinExistence type="predicted"/>
<feature type="region of interest" description="Disordered" evidence="1">
    <location>
        <begin position="1"/>
        <end position="22"/>
    </location>
</feature>
<dbReference type="EMBL" id="MT144022">
    <property type="protein sequence ID" value="QJA46832.1"/>
    <property type="molecule type" value="Genomic_DNA"/>
</dbReference>
<dbReference type="EMBL" id="MT142591">
    <property type="protein sequence ID" value="QJA85718.1"/>
    <property type="molecule type" value="Genomic_DNA"/>
</dbReference>
<sequence length="105" mass="12843">MSPEKLPPTDEQRREGVRQEGRRGIIDMPFAQRREIGERLNYIWNLTNFQLFKTWFDEHEEIVHYYGYCPLFEPLKMSEEFPTYTMRVTFEDPEATVEMFKRRKS</sequence>
<dbReference type="EMBL" id="MT144666">
    <property type="protein sequence ID" value="QJH96879.1"/>
    <property type="molecule type" value="Genomic_DNA"/>
</dbReference>
<dbReference type="AlphaFoldDB" id="A0A6H1ZH81"/>
<dbReference type="EMBL" id="MT142109">
    <property type="protein sequence ID" value="QJA74609.1"/>
    <property type="molecule type" value="Genomic_DNA"/>
</dbReference>
<evidence type="ECO:0000313" key="4">
    <source>
        <dbReference type="EMBL" id="QJA85718.1"/>
    </source>
</evidence>